<sequence>MRGLTMGHTNVWLFVIFEREGMMKPQKLTIFGGRRTSVDYDQRNNEYTEYNRTRWKYDKDVKRFYNSSIWKRTSKQVLLESDYVCAMCGDEATMTDHIISVKQDWSRRLDRNNLQASCKKCNDKKAIKERYSF</sequence>
<dbReference type="PANTHER" id="PTHR41286:SF1">
    <property type="entry name" value="HNH NUCLEASE YAJD-RELATED"/>
    <property type="match status" value="1"/>
</dbReference>
<dbReference type="Pfam" id="PF01844">
    <property type="entry name" value="HNH"/>
    <property type="match status" value="1"/>
</dbReference>
<dbReference type="GO" id="GO:0016787">
    <property type="term" value="F:hydrolase activity"/>
    <property type="evidence" value="ECO:0007669"/>
    <property type="project" value="UniProtKB-KW"/>
</dbReference>
<evidence type="ECO:0000259" key="3">
    <source>
        <dbReference type="SMART" id="SM00507"/>
    </source>
</evidence>
<keyword evidence="2" id="KW-0378">Hydrolase</keyword>
<evidence type="ECO:0000313" key="4">
    <source>
        <dbReference type="EMBL" id="DAD71924.1"/>
    </source>
</evidence>
<dbReference type="Gene3D" id="1.10.30.50">
    <property type="match status" value="1"/>
</dbReference>
<organism evidence="4">
    <name type="scientific">Siphoviridae sp. ct3R83</name>
    <dbReference type="NCBI Taxonomy" id="2827559"/>
    <lineage>
        <taxon>Viruses</taxon>
        <taxon>Duplodnaviria</taxon>
        <taxon>Heunggongvirae</taxon>
        <taxon>Uroviricota</taxon>
        <taxon>Caudoviricetes</taxon>
    </lineage>
</organism>
<name>A0A8S5LPG6_9CAUD</name>
<dbReference type="InterPro" id="IPR002711">
    <property type="entry name" value="HNH"/>
</dbReference>
<reference evidence="4" key="1">
    <citation type="journal article" date="2021" name="Proc. Natl. Acad. Sci. U.S.A.">
        <title>A Catalog of Tens of Thousands of Viruses from Human Metagenomes Reveals Hidden Associations with Chronic Diseases.</title>
        <authorList>
            <person name="Tisza M.J."/>
            <person name="Buck C.B."/>
        </authorList>
    </citation>
    <scope>NUCLEOTIDE SEQUENCE</scope>
    <source>
        <strain evidence="4">Ct3R83</strain>
    </source>
</reference>
<keyword evidence="1" id="KW-0540">Nuclease</keyword>
<dbReference type="PANTHER" id="PTHR41286">
    <property type="entry name" value="HNH NUCLEASE YAJD-RELATED"/>
    <property type="match status" value="1"/>
</dbReference>
<accession>A0A8S5LPG6</accession>
<dbReference type="SMART" id="SM00507">
    <property type="entry name" value="HNHc"/>
    <property type="match status" value="1"/>
</dbReference>
<dbReference type="InterPro" id="IPR003615">
    <property type="entry name" value="HNH_nuc"/>
</dbReference>
<dbReference type="GO" id="GO:0004519">
    <property type="term" value="F:endonuclease activity"/>
    <property type="evidence" value="ECO:0007669"/>
    <property type="project" value="UniProtKB-KW"/>
</dbReference>
<protein>
    <submittedName>
        <fullName evidence="4">HNH endonuclease</fullName>
    </submittedName>
</protein>
<proteinExistence type="predicted"/>
<dbReference type="GO" id="GO:0008270">
    <property type="term" value="F:zinc ion binding"/>
    <property type="evidence" value="ECO:0007669"/>
    <property type="project" value="InterPro"/>
</dbReference>
<feature type="domain" description="HNH nuclease" evidence="3">
    <location>
        <begin position="73"/>
        <end position="123"/>
    </location>
</feature>
<dbReference type="CDD" id="cd00085">
    <property type="entry name" value="HNHc"/>
    <property type="match status" value="1"/>
</dbReference>
<dbReference type="EMBL" id="BK015889">
    <property type="protein sequence ID" value="DAD71924.1"/>
    <property type="molecule type" value="Genomic_DNA"/>
</dbReference>
<keyword evidence="4" id="KW-0255">Endonuclease</keyword>
<evidence type="ECO:0000256" key="2">
    <source>
        <dbReference type="ARBA" id="ARBA00022801"/>
    </source>
</evidence>
<dbReference type="GO" id="GO:0003676">
    <property type="term" value="F:nucleic acid binding"/>
    <property type="evidence" value="ECO:0007669"/>
    <property type="project" value="InterPro"/>
</dbReference>
<evidence type="ECO:0000256" key="1">
    <source>
        <dbReference type="ARBA" id="ARBA00022722"/>
    </source>
</evidence>